<accession>A0ABW3DW26</accession>
<name>A0ABW3DW26_9ACTN</name>
<reference evidence="3" key="1">
    <citation type="journal article" date="2019" name="Int. J. Syst. Evol. Microbiol.">
        <title>The Global Catalogue of Microorganisms (GCM) 10K type strain sequencing project: providing services to taxonomists for standard genome sequencing and annotation.</title>
        <authorList>
            <consortium name="The Broad Institute Genomics Platform"/>
            <consortium name="The Broad Institute Genome Sequencing Center for Infectious Disease"/>
            <person name="Wu L."/>
            <person name="Ma J."/>
        </authorList>
    </citation>
    <scope>NUCLEOTIDE SEQUENCE [LARGE SCALE GENOMIC DNA]</scope>
    <source>
        <strain evidence="3">CCUG 62974</strain>
    </source>
</reference>
<keyword evidence="3" id="KW-1185">Reference proteome</keyword>
<dbReference type="Proteomes" id="UP001597024">
    <property type="component" value="Unassembled WGS sequence"/>
</dbReference>
<feature type="domain" description="Trypsin-co-occurring" evidence="1">
    <location>
        <begin position="12"/>
        <end position="104"/>
    </location>
</feature>
<evidence type="ECO:0000259" key="1">
    <source>
        <dbReference type="Pfam" id="PF19493"/>
    </source>
</evidence>
<dbReference type="Pfam" id="PF19493">
    <property type="entry name" value="Trypco1"/>
    <property type="match status" value="1"/>
</dbReference>
<comment type="caution">
    <text evidence="2">The sequence shown here is derived from an EMBL/GenBank/DDBJ whole genome shotgun (WGS) entry which is preliminary data.</text>
</comment>
<evidence type="ECO:0000313" key="2">
    <source>
        <dbReference type="EMBL" id="MFD0888028.1"/>
    </source>
</evidence>
<dbReference type="InterPro" id="IPR045794">
    <property type="entry name" value="Trypco1"/>
</dbReference>
<organism evidence="2 3">
    <name type="scientific">Streptosporangium algeriense</name>
    <dbReference type="NCBI Taxonomy" id="1682748"/>
    <lineage>
        <taxon>Bacteria</taxon>
        <taxon>Bacillati</taxon>
        <taxon>Actinomycetota</taxon>
        <taxon>Actinomycetes</taxon>
        <taxon>Streptosporangiales</taxon>
        <taxon>Streptosporangiaceae</taxon>
        <taxon>Streptosporangium</taxon>
    </lineage>
</organism>
<proteinExistence type="predicted"/>
<gene>
    <name evidence="2" type="ORF">ACFQ08_26100</name>
</gene>
<evidence type="ECO:0000313" key="3">
    <source>
        <dbReference type="Proteomes" id="UP001597024"/>
    </source>
</evidence>
<dbReference type="NCBIfam" id="NF041216">
    <property type="entry name" value="CU044_2847_fam"/>
    <property type="match status" value="1"/>
</dbReference>
<dbReference type="EMBL" id="JBHTHX010001159">
    <property type="protein sequence ID" value="MFD0888028.1"/>
    <property type="molecule type" value="Genomic_DNA"/>
</dbReference>
<sequence length="120" mass="12891">MTELVRFDLDGQEGAVVVELDPSPGFERLSRKDGGLAQAKISFDGALAGVRDAASSALKQFQAMAVPPDEVELQFGVRLSASAGAVIAKTGAEGHFEVRVKWQREPRLRILSDPEPDRSA</sequence>
<protein>
    <submittedName>
        <fullName evidence="2">CU044_2847 family protein</fullName>
    </submittedName>
</protein>